<dbReference type="EMBL" id="WIXE01008689">
    <property type="protein sequence ID" value="KAK5979091.1"/>
    <property type="molecule type" value="Genomic_DNA"/>
</dbReference>
<organism evidence="3 4">
    <name type="scientific">Trichostrongylus colubriformis</name>
    <name type="common">Black scour worm</name>
    <dbReference type="NCBI Taxonomy" id="6319"/>
    <lineage>
        <taxon>Eukaryota</taxon>
        <taxon>Metazoa</taxon>
        <taxon>Ecdysozoa</taxon>
        <taxon>Nematoda</taxon>
        <taxon>Chromadorea</taxon>
        <taxon>Rhabditida</taxon>
        <taxon>Rhabditina</taxon>
        <taxon>Rhabditomorpha</taxon>
        <taxon>Strongyloidea</taxon>
        <taxon>Trichostrongylidae</taxon>
        <taxon>Trichostrongylus</taxon>
    </lineage>
</organism>
<protein>
    <submittedName>
        <fullName evidence="3">Uncharacterized protein</fullName>
    </submittedName>
</protein>
<evidence type="ECO:0000256" key="1">
    <source>
        <dbReference type="ARBA" id="ARBA00022857"/>
    </source>
</evidence>
<keyword evidence="1" id="KW-0521">NADP</keyword>
<dbReference type="InterPro" id="IPR036812">
    <property type="entry name" value="NAD(P)_OxRdtase_dom_sf"/>
</dbReference>
<name>A0AAN8FI00_TRICO</name>
<sequence length="107" mass="12621">MARIRSFSVFLVIQDLPCVNQVEFHPHFIREDLMDYCRNKKIFFQAYSSLAGHNPDLLEHPAVIDLATKYKITPQALEVHFDEEEVQRLRDMNRNKNYVPCEGWLVA</sequence>
<dbReference type="AlphaFoldDB" id="A0AAN8FI00"/>
<dbReference type="Gene3D" id="3.20.20.100">
    <property type="entry name" value="NADP-dependent oxidoreductase domain"/>
    <property type="match status" value="1"/>
</dbReference>
<dbReference type="GO" id="GO:0016616">
    <property type="term" value="F:oxidoreductase activity, acting on the CH-OH group of donors, NAD or NADP as acceptor"/>
    <property type="evidence" value="ECO:0007669"/>
    <property type="project" value="UniProtKB-ARBA"/>
</dbReference>
<evidence type="ECO:0000313" key="4">
    <source>
        <dbReference type="Proteomes" id="UP001331761"/>
    </source>
</evidence>
<dbReference type="PANTHER" id="PTHR43827:SF3">
    <property type="entry name" value="NADP-DEPENDENT OXIDOREDUCTASE DOMAIN-CONTAINING PROTEIN"/>
    <property type="match status" value="1"/>
</dbReference>
<gene>
    <name evidence="3" type="ORF">GCK32_018761</name>
</gene>
<proteinExistence type="predicted"/>
<accession>A0AAN8FI00</accession>
<comment type="caution">
    <text evidence="3">The sequence shown here is derived from an EMBL/GenBank/DDBJ whole genome shotgun (WGS) entry which is preliminary data.</text>
</comment>
<evidence type="ECO:0000256" key="2">
    <source>
        <dbReference type="ARBA" id="ARBA00023002"/>
    </source>
</evidence>
<keyword evidence="4" id="KW-1185">Reference proteome</keyword>
<evidence type="ECO:0000313" key="3">
    <source>
        <dbReference type="EMBL" id="KAK5979091.1"/>
    </source>
</evidence>
<dbReference type="Proteomes" id="UP001331761">
    <property type="component" value="Unassembled WGS sequence"/>
</dbReference>
<dbReference type="PANTHER" id="PTHR43827">
    <property type="entry name" value="2,5-DIKETO-D-GLUCONIC ACID REDUCTASE"/>
    <property type="match status" value="1"/>
</dbReference>
<dbReference type="SUPFAM" id="SSF51430">
    <property type="entry name" value="NAD(P)-linked oxidoreductase"/>
    <property type="match status" value="1"/>
</dbReference>
<reference evidence="3 4" key="1">
    <citation type="submission" date="2019-10" db="EMBL/GenBank/DDBJ databases">
        <title>Assembly and Annotation for the nematode Trichostrongylus colubriformis.</title>
        <authorList>
            <person name="Martin J."/>
        </authorList>
    </citation>
    <scope>NUCLEOTIDE SEQUENCE [LARGE SCALE GENOMIC DNA]</scope>
    <source>
        <strain evidence="3">G859</strain>
        <tissue evidence="3">Whole worm</tissue>
    </source>
</reference>
<keyword evidence="2" id="KW-0560">Oxidoreductase</keyword>
<dbReference type="PRINTS" id="PR00069">
    <property type="entry name" value="ALDKETRDTASE"/>
</dbReference>
<dbReference type="InterPro" id="IPR020471">
    <property type="entry name" value="AKR"/>
</dbReference>